<dbReference type="EnsemblProtists" id="EOD29556">
    <property type="protein sequence ID" value="EOD29556"/>
    <property type="gene ID" value="EMIHUDRAFT_365822"/>
</dbReference>
<name>A0A0D3K1C1_EMIH1</name>
<sequence length="70" mass="7284">MCGSQRWLSVVCVSRTPSYQRAAPRRAPASGRWPAARPAVCCQSAGEGMESGTCAHGALSLGGATHRAVR</sequence>
<dbReference type="Proteomes" id="UP000013827">
    <property type="component" value="Unassembled WGS sequence"/>
</dbReference>
<proteinExistence type="predicted"/>
<protein>
    <submittedName>
        <fullName evidence="1">Uncharacterized protein</fullName>
    </submittedName>
</protein>
<accession>A0A0D3K1C1</accession>
<dbReference type="GeneID" id="17274830"/>
<dbReference type="HOGENOM" id="CLU_2765749_0_0_1"/>
<dbReference type="KEGG" id="ehx:EMIHUDRAFT_365822"/>
<dbReference type="AlphaFoldDB" id="A0A0D3K1C1"/>
<organism evidence="1 2">
    <name type="scientific">Emiliania huxleyi (strain CCMP1516)</name>
    <dbReference type="NCBI Taxonomy" id="280463"/>
    <lineage>
        <taxon>Eukaryota</taxon>
        <taxon>Haptista</taxon>
        <taxon>Haptophyta</taxon>
        <taxon>Prymnesiophyceae</taxon>
        <taxon>Isochrysidales</taxon>
        <taxon>Noelaerhabdaceae</taxon>
        <taxon>Emiliania</taxon>
    </lineage>
</organism>
<keyword evidence="2" id="KW-1185">Reference proteome</keyword>
<reference evidence="2" key="1">
    <citation type="journal article" date="2013" name="Nature">
        <title>Pan genome of the phytoplankton Emiliania underpins its global distribution.</title>
        <authorList>
            <person name="Read B.A."/>
            <person name="Kegel J."/>
            <person name="Klute M.J."/>
            <person name="Kuo A."/>
            <person name="Lefebvre S.C."/>
            <person name="Maumus F."/>
            <person name="Mayer C."/>
            <person name="Miller J."/>
            <person name="Monier A."/>
            <person name="Salamov A."/>
            <person name="Young J."/>
            <person name="Aguilar M."/>
            <person name="Claverie J.M."/>
            <person name="Frickenhaus S."/>
            <person name="Gonzalez K."/>
            <person name="Herman E.K."/>
            <person name="Lin Y.C."/>
            <person name="Napier J."/>
            <person name="Ogata H."/>
            <person name="Sarno A.F."/>
            <person name="Shmutz J."/>
            <person name="Schroeder D."/>
            <person name="de Vargas C."/>
            <person name="Verret F."/>
            <person name="von Dassow P."/>
            <person name="Valentin K."/>
            <person name="Van de Peer Y."/>
            <person name="Wheeler G."/>
            <person name="Dacks J.B."/>
            <person name="Delwiche C.F."/>
            <person name="Dyhrman S.T."/>
            <person name="Glockner G."/>
            <person name="John U."/>
            <person name="Richards T."/>
            <person name="Worden A.Z."/>
            <person name="Zhang X."/>
            <person name="Grigoriev I.V."/>
            <person name="Allen A.E."/>
            <person name="Bidle K."/>
            <person name="Borodovsky M."/>
            <person name="Bowler C."/>
            <person name="Brownlee C."/>
            <person name="Cock J.M."/>
            <person name="Elias M."/>
            <person name="Gladyshev V.N."/>
            <person name="Groth M."/>
            <person name="Guda C."/>
            <person name="Hadaegh A."/>
            <person name="Iglesias-Rodriguez M.D."/>
            <person name="Jenkins J."/>
            <person name="Jones B.M."/>
            <person name="Lawson T."/>
            <person name="Leese F."/>
            <person name="Lindquist E."/>
            <person name="Lobanov A."/>
            <person name="Lomsadze A."/>
            <person name="Malik S.B."/>
            <person name="Marsh M.E."/>
            <person name="Mackinder L."/>
            <person name="Mock T."/>
            <person name="Mueller-Roeber B."/>
            <person name="Pagarete A."/>
            <person name="Parker M."/>
            <person name="Probert I."/>
            <person name="Quesneville H."/>
            <person name="Raines C."/>
            <person name="Rensing S.A."/>
            <person name="Riano-Pachon D.M."/>
            <person name="Richier S."/>
            <person name="Rokitta S."/>
            <person name="Shiraiwa Y."/>
            <person name="Soanes D.M."/>
            <person name="van der Giezen M."/>
            <person name="Wahlund T.M."/>
            <person name="Williams B."/>
            <person name="Wilson W."/>
            <person name="Wolfe G."/>
            <person name="Wurch L.L."/>
        </authorList>
    </citation>
    <scope>NUCLEOTIDE SEQUENCE</scope>
</reference>
<dbReference type="PaxDb" id="2903-EOD29556"/>
<reference evidence="1" key="2">
    <citation type="submission" date="2024-10" db="UniProtKB">
        <authorList>
            <consortium name="EnsemblProtists"/>
        </authorList>
    </citation>
    <scope>IDENTIFICATION</scope>
</reference>
<dbReference type="RefSeq" id="XP_005781985.1">
    <property type="nucleotide sequence ID" value="XM_005781928.1"/>
</dbReference>
<evidence type="ECO:0000313" key="1">
    <source>
        <dbReference type="EnsemblProtists" id="EOD29556"/>
    </source>
</evidence>
<evidence type="ECO:0000313" key="2">
    <source>
        <dbReference type="Proteomes" id="UP000013827"/>
    </source>
</evidence>